<dbReference type="Proteomes" id="UP000593575">
    <property type="component" value="Unassembled WGS sequence"/>
</dbReference>
<evidence type="ECO:0000313" key="2">
    <source>
        <dbReference type="Proteomes" id="UP000593575"/>
    </source>
</evidence>
<keyword evidence="2" id="KW-1185">Reference proteome</keyword>
<gene>
    <name evidence="1" type="ORF">Goarm_009632</name>
</gene>
<sequence>NIHVIDNTNTLIEAHHIIRINKVIQLNNEVQSLMDASNEKQKVLSKQITSGTETNRW</sequence>
<protein>
    <submittedName>
        <fullName evidence="1">Uncharacterized protein</fullName>
    </submittedName>
</protein>
<feature type="non-terminal residue" evidence="1">
    <location>
        <position position="1"/>
    </location>
</feature>
<name>A0A7J9JTG2_9ROSI</name>
<reference evidence="1 2" key="1">
    <citation type="journal article" date="2019" name="Genome Biol. Evol.">
        <title>Insights into the evolution of the New World diploid cottons (Gossypium, subgenus Houzingenia) based on genome sequencing.</title>
        <authorList>
            <person name="Grover C.E."/>
            <person name="Arick M.A. 2nd"/>
            <person name="Thrash A."/>
            <person name="Conover J.L."/>
            <person name="Sanders W.S."/>
            <person name="Peterson D.G."/>
            <person name="Frelichowski J.E."/>
            <person name="Scheffler J.A."/>
            <person name="Scheffler B.E."/>
            <person name="Wendel J.F."/>
        </authorList>
    </citation>
    <scope>NUCLEOTIDE SEQUENCE [LARGE SCALE GENOMIC DNA]</scope>
    <source>
        <strain evidence="1">6</strain>
        <tissue evidence="1">Leaf</tissue>
    </source>
</reference>
<organism evidence="1 2">
    <name type="scientific">Gossypium armourianum</name>
    <dbReference type="NCBI Taxonomy" id="34283"/>
    <lineage>
        <taxon>Eukaryota</taxon>
        <taxon>Viridiplantae</taxon>
        <taxon>Streptophyta</taxon>
        <taxon>Embryophyta</taxon>
        <taxon>Tracheophyta</taxon>
        <taxon>Spermatophyta</taxon>
        <taxon>Magnoliopsida</taxon>
        <taxon>eudicotyledons</taxon>
        <taxon>Gunneridae</taxon>
        <taxon>Pentapetalae</taxon>
        <taxon>rosids</taxon>
        <taxon>malvids</taxon>
        <taxon>Malvales</taxon>
        <taxon>Malvaceae</taxon>
        <taxon>Malvoideae</taxon>
        <taxon>Gossypium</taxon>
    </lineage>
</organism>
<comment type="caution">
    <text evidence="1">The sequence shown here is derived from an EMBL/GenBank/DDBJ whole genome shotgun (WGS) entry which is preliminary data.</text>
</comment>
<evidence type="ECO:0000313" key="1">
    <source>
        <dbReference type="EMBL" id="MBA0837477.1"/>
    </source>
</evidence>
<dbReference type="AlphaFoldDB" id="A0A7J9JTG2"/>
<dbReference type="EMBL" id="JABFAE010000009">
    <property type="protein sequence ID" value="MBA0837477.1"/>
    <property type="molecule type" value="Genomic_DNA"/>
</dbReference>
<proteinExistence type="predicted"/>
<accession>A0A7J9JTG2</accession>